<dbReference type="EMBL" id="LR900271">
    <property type="protein sequence ID" value="CAD7245008.1"/>
    <property type="molecule type" value="Genomic_DNA"/>
</dbReference>
<proteinExistence type="predicted"/>
<evidence type="ECO:0000313" key="2">
    <source>
        <dbReference type="Proteomes" id="UP000677054"/>
    </source>
</evidence>
<accession>A0A7R8XD04</accession>
<reference evidence="1" key="1">
    <citation type="submission" date="2020-11" db="EMBL/GenBank/DDBJ databases">
        <authorList>
            <person name="Tran Van P."/>
        </authorList>
    </citation>
    <scope>NUCLEOTIDE SEQUENCE</scope>
</reference>
<gene>
    <name evidence="1" type="ORF">DSTB1V02_LOCUS4886</name>
</gene>
<name>A0A7R8XD04_9CRUS</name>
<dbReference type="Proteomes" id="UP000677054">
    <property type="component" value="Unassembled WGS sequence"/>
</dbReference>
<dbReference type="AlphaFoldDB" id="A0A7R8XD04"/>
<protein>
    <submittedName>
        <fullName evidence="1">Uncharacterized protein</fullName>
    </submittedName>
</protein>
<sequence>MSNLLINMDKFKAVVASGGRGLKQMTTSSYEEEGSPEPVICIFCVLCVWGNEKIDALQYWVGIAQVSKGTSQELFLADRGMCGMVRQDMEEPSANQ</sequence>
<keyword evidence="2" id="KW-1185">Reference proteome</keyword>
<evidence type="ECO:0000313" key="1">
    <source>
        <dbReference type="EMBL" id="CAD7245008.1"/>
    </source>
</evidence>
<dbReference type="EMBL" id="CAJPEV010000754">
    <property type="protein sequence ID" value="CAG0888262.1"/>
    <property type="molecule type" value="Genomic_DNA"/>
</dbReference>
<organism evidence="1">
    <name type="scientific">Darwinula stevensoni</name>
    <dbReference type="NCBI Taxonomy" id="69355"/>
    <lineage>
        <taxon>Eukaryota</taxon>
        <taxon>Metazoa</taxon>
        <taxon>Ecdysozoa</taxon>
        <taxon>Arthropoda</taxon>
        <taxon>Crustacea</taxon>
        <taxon>Oligostraca</taxon>
        <taxon>Ostracoda</taxon>
        <taxon>Podocopa</taxon>
        <taxon>Podocopida</taxon>
        <taxon>Darwinulocopina</taxon>
        <taxon>Darwinuloidea</taxon>
        <taxon>Darwinulidae</taxon>
        <taxon>Darwinula</taxon>
    </lineage>
</organism>